<reference evidence="11" key="2">
    <citation type="submission" date="2024-06" db="UniProtKB">
        <authorList>
            <consortium name="EnsemblMetazoa"/>
        </authorList>
    </citation>
    <scope>IDENTIFICATION</scope>
</reference>
<keyword evidence="6" id="KW-0256">Endoplasmic reticulum</keyword>
<accession>A0AAN0K542</accession>
<sequence>MYHVLAVSVLLRLFLLSQEASGWLSDRIELSTPLNSWTRLKEGVALKEAGLSSYQSDLFHETPLVLFLFQYLLPLGDIINGLFFIVADILIAYCLAQLTRLHHQNELKNQEQRTKSGGIGKGVEPILITRNESLPSIVASVYLINPFSILSCSAHSTVCFNNLSIVFGLWTSLKGNWFLCGMGMSLAVQFSLYPVMLLLPLSLTAYYSGRTSGVLKFLLYTVLWMIGILCVSLLITGGSWDFINGVYGVILLVPDFTPNVGLFWYFFMEMFDHFQVFFLCVFQINAFIHAIPLTIRFNQDPMFLVYTLLSLISLFKSYPTVADFIIPVSLLPLWTHVFRYMRFTPVTIGCVLVSSIAGPITWYLWIHTGSANANFFFALTLTYCISQIFLLLDVCHSYLTHQYDMTNGLPRTSNKLGTGHVLLKLQ</sequence>
<dbReference type="KEGG" id="aqu:100641493"/>
<keyword evidence="5 9" id="KW-0812">Transmembrane</keyword>
<feature type="transmembrane region" description="Helical" evidence="9">
    <location>
        <begin position="303"/>
        <end position="326"/>
    </location>
</feature>
<dbReference type="AlphaFoldDB" id="A0AAN0K542"/>
<keyword evidence="12" id="KW-1185">Reference proteome</keyword>
<keyword evidence="8 9" id="KW-0472">Membrane</keyword>
<feature type="transmembrane region" description="Helical" evidence="9">
    <location>
        <begin position="177"/>
        <end position="197"/>
    </location>
</feature>
<feature type="transmembrane region" description="Helical" evidence="9">
    <location>
        <begin position="373"/>
        <end position="392"/>
    </location>
</feature>
<keyword evidence="4" id="KW-0337">GPI-anchor biosynthesis</keyword>
<evidence type="ECO:0000256" key="8">
    <source>
        <dbReference type="ARBA" id="ARBA00023136"/>
    </source>
</evidence>
<comment type="subcellular location">
    <subcellularLocation>
        <location evidence="1">Endoplasmic reticulum membrane</location>
        <topology evidence="1">Multi-pass membrane protein</topology>
    </subcellularLocation>
</comment>
<feature type="transmembrane region" description="Helical" evidence="9">
    <location>
        <begin position="273"/>
        <end position="291"/>
    </location>
</feature>
<evidence type="ECO:0000256" key="3">
    <source>
        <dbReference type="ARBA" id="ARBA00010026"/>
    </source>
</evidence>
<comment type="pathway">
    <text evidence="2">Glycolipid biosynthesis; glycosylphosphatidylinositol-anchor biosynthesis.</text>
</comment>
<evidence type="ECO:0008006" key="13">
    <source>
        <dbReference type="Google" id="ProtNLM"/>
    </source>
</evidence>
<evidence type="ECO:0000256" key="4">
    <source>
        <dbReference type="ARBA" id="ARBA00022502"/>
    </source>
</evidence>
<feature type="transmembrane region" description="Helical" evidence="9">
    <location>
        <begin position="346"/>
        <end position="366"/>
    </location>
</feature>
<comment type="similarity">
    <text evidence="3">Belongs to the PIGU family.</text>
</comment>
<feature type="transmembrane region" description="Helical" evidence="9">
    <location>
        <begin position="78"/>
        <end position="98"/>
    </location>
</feature>
<dbReference type="Pfam" id="PF06728">
    <property type="entry name" value="PIG-U"/>
    <property type="match status" value="1"/>
</dbReference>
<dbReference type="GeneID" id="100641493"/>
<dbReference type="PANTHER" id="PTHR13121:SF0">
    <property type="entry name" value="PHOSPHATIDYLINOSITOL GLYCAN ANCHOR BIOSYNTHESIS CLASS U PROTEIN"/>
    <property type="match status" value="1"/>
</dbReference>
<feature type="transmembrane region" description="Helical" evidence="9">
    <location>
        <begin position="217"/>
        <end position="235"/>
    </location>
</feature>
<evidence type="ECO:0000256" key="5">
    <source>
        <dbReference type="ARBA" id="ARBA00022692"/>
    </source>
</evidence>
<reference evidence="12" key="1">
    <citation type="journal article" date="2010" name="Nature">
        <title>The Amphimedon queenslandica genome and the evolution of animal complexity.</title>
        <authorList>
            <person name="Srivastava M."/>
            <person name="Simakov O."/>
            <person name="Chapman J."/>
            <person name="Fahey B."/>
            <person name="Gauthier M.E."/>
            <person name="Mitros T."/>
            <person name="Richards G.S."/>
            <person name="Conaco C."/>
            <person name="Dacre M."/>
            <person name="Hellsten U."/>
            <person name="Larroux C."/>
            <person name="Putnam N.H."/>
            <person name="Stanke M."/>
            <person name="Adamska M."/>
            <person name="Darling A."/>
            <person name="Degnan S.M."/>
            <person name="Oakley T.H."/>
            <person name="Plachetzki D.C."/>
            <person name="Zhai Y."/>
            <person name="Adamski M."/>
            <person name="Calcino A."/>
            <person name="Cummins S.F."/>
            <person name="Goodstein D.M."/>
            <person name="Harris C."/>
            <person name="Jackson D.J."/>
            <person name="Leys S.P."/>
            <person name="Shu S."/>
            <person name="Woodcroft B.J."/>
            <person name="Vervoort M."/>
            <person name="Kosik K.S."/>
            <person name="Manning G."/>
            <person name="Degnan B.M."/>
            <person name="Rokhsar D.S."/>
        </authorList>
    </citation>
    <scope>NUCLEOTIDE SEQUENCE [LARGE SCALE GENOMIC DNA]</scope>
</reference>
<name>A0AAN0K542_AMPQE</name>
<feature type="transmembrane region" description="Helical" evidence="9">
    <location>
        <begin position="247"/>
        <end position="267"/>
    </location>
</feature>
<evidence type="ECO:0000256" key="6">
    <source>
        <dbReference type="ARBA" id="ARBA00022824"/>
    </source>
</evidence>
<keyword evidence="7 9" id="KW-1133">Transmembrane helix</keyword>
<evidence type="ECO:0000313" key="12">
    <source>
        <dbReference type="Proteomes" id="UP000007879"/>
    </source>
</evidence>
<evidence type="ECO:0000256" key="10">
    <source>
        <dbReference type="SAM" id="SignalP"/>
    </source>
</evidence>
<dbReference type="RefSeq" id="XP_019864334.1">
    <property type="nucleotide sequence ID" value="XM_020008775.1"/>
</dbReference>
<dbReference type="EnsemblMetazoa" id="XM_020008775.1">
    <property type="protein sequence ID" value="XP_019864334.1"/>
    <property type="gene ID" value="LOC100641493"/>
</dbReference>
<dbReference type="InterPro" id="IPR009600">
    <property type="entry name" value="PIG-U"/>
</dbReference>
<protein>
    <recommendedName>
        <fullName evidence="13">Phosphatidylinositol glycan anchor biosynthesis class U protein</fullName>
    </recommendedName>
</protein>
<dbReference type="GO" id="GO:0016255">
    <property type="term" value="P:attachment of GPI anchor to protein"/>
    <property type="evidence" value="ECO:0007669"/>
    <property type="project" value="InterPro"/>
</dbReference>
<feature type="signal peptide" evidence="10">
    <location>
        <begin position="1"/>
        <end position="22"/>
    </location>
</feature>
<evidence type="ECO:0000256" key="2">
    <source>
        <dbReference type="ARBA" id="ARBA00004687"/>
    </source>
</evidence>
<evidence type="ECO:0000256" key="7">
    <source>
        <dbReference type="ARBA" id="ARBA00022989"/>
    </source>
</evidence>
<dbReference type="GO" id="GO:0006506">
    <property type="term" value="P:GPI anchor biosynthetic process"/>
    <property type="evidence" value="ECO:0007669"/>
    <property type="project" value="UniProtKB-KW"/>
</dbReference>
<evidence type="ECO:0000256" key="1">
    <source>
        <dbReference type="ARBA" id="ARBA00004477"/>
    </source>
</evidence>
<evidence type="ECO:0000313" key="11">
    <source>
        <dbReference type="EnsemblMetazoa" id="XP_019864334.1"/>
    </source>
</evidence>
<dbReference type="Proteomes" id="UP000007879">
    <property type="component" value="Unassembled WGS sequence"/>
</dbReference>
<proteinExistence type="inferred from homology"/>
<dbReference type="GO" id="GO:0042765">
    <property type="term" value="C:GPI-anchor transamidase complex"/>
    <property type="evidence" value="ECO:0007669"/>
    <property type="project" value="InterPro"/>
</dbReference>
<feature type="chain" id="PRO_5042980315" description="Phosphatidylinositol glycan anchor biosynthesis class U protein" evidence="10">
    <location>
        <begin position="23"/>
        <end position="426"/>
    </location>
</feature>
<dbReference type="PANTHER" id="PTHR13121">
    <property type="entry name" value="GPI TRANSAMIDASE COMPONENT PIG-U"/>
    <property type="match status" value="1"/>
</dbReference>
<organism evidence="11 12">
    <name type="scientific">Amphimedon queenslandica</name>
    <name type="common">Sponge</name>
    <dbReference type="NCBI Taxonomy" id="400682"/>
    <lineage>
        <taxon>Eukaryota</taxon>
        <taxon>Metazoa</taxon>
        <taxon>Porifera</taxon>
        <taxon>Demospongiae</taxon>
        <taxon>Heteroscleromorpha</taxon>
        <taxon>Haplosclerida</taxon>
        <taxon>Niphatidae</taxon>
        <taxon>Amphimedon</taxon>
    </lineage>
</organism>
<keyword evidence="10" id="KW-0732">Signal</keyword>
<evidence type="ECO:0000256" key="9">
    <source>
        <dbReference type="SAM" id="Phobius"/>
    </source>
</evidence>